<name>A0A0F8X3D6_9ZZZZ</name>
<reference evidence="1" key="1">
    <citation type="journal article" date="2015" name="Nature">
        <title>Complex archaea that bridge the gap between prokaryotes and eukaryotes.</title>
        <authorList>
            <person name="Spang A."/>
            <person name="Saw J.H."/>
            <person name="Jorgensen S.L."/>
            <person name="Zaremba-Niedzwiedzka K."/>
            <person name="Martijn J."/>
            <person name="Lind A.E."/>
            <person name="van Eijk R."/>
            <person name="Schleper C."/>
            <person name="Guy L."/>
            <person name="Ettema T.J."/>
        </authorList>
    </citation>
    <scope>NUCLEOTIDE SEQUENCE</scope>
</reference>
<dbReference type="EMBL" id="LAZR01061414">
    <property type="protein sequence ID" value="KKK63632.1"/>
    <property type="molecule type" value="Genomic_DNA"/>
</dbReference>
<accession>A0A0F8X3D6</accession>
<organism evidence="1">
    <name type="scientific">marine sediment metagenome</name>
    <dbReference type="NCBI Taxonomy" id="412755"/>
    <lineage>
        <taxon>unclassified sequences</taxon>
        <taxon>metagenomes</taxon>
        <taxon>ecological metagenomes</taxon>
    </lineage>
</organism>
<comment type="caution">
    <text evidence="1">The sequence shown here is derived from an EMBL/GenBank/DDBJ whole genome shotgun (WGS) entry which is preliminary data.</text>
</comment>
<gene>
    <name evidence="1" type="ORF">LCGC14_2992360</name>
</gene>
<proteinExistence type="predicted"/>
<feature type="non-terminal residue" evidence="1">
    <location>
        <position position="1"/>
    </location>
</feature>
<evidence type="ECO:0000313" key="1">
    <source>
        <dbReference type="EMBL" id="KKK63632.1"/>
    </source>
</evidence>
<sequence length="67" mass="7067">ASVSDTTFVLGFRPLSTDVLAVSQVFAKDGTTTNPTSVVVATGVVTIPTASAQEEWISLYETNYQAI</sequence>
<protein>
    <submittedName>
        <fullName evidence="1">Uncharacterized protein</fullName>
    </submittedName>
</protein>
<dbReference type="AlphaFoldDB" id="A0A0F8X3D6"/>